<dbReference type="SUPFAM" id="SSF46458">
    <property type="entry name" value="Globin-like"/>
    <property type="match status" value="1"/>
</dbReference>
<dbReference type="AlphaFoldDB" id="A0A210RWT4"/>
<dbReference type="Gene3D" id="1.10.490.10">
    <property type="entry name" value="Globins"/>
    <property type="match status" value="1"/>
</dbReference>
<keyword evidence="7" id="KW-1185">Reference proteome</keyword>
<dbReference type="GO" id="GO:0019825">
    <property type="term" value="F:oxygen binding"/>
    <property type="evidence" value="ECO:0007669"/>
    <property type="project" value="InterPro"/>
</dbReference>
<dbReference type="GO" id="GO:0046872">
    <property type="term" value="F:metal ion binding"/>
    <property type="evidence" value="ECO:0007669"/>
    <property type="project" value="UniProtKB-KW"/>
</dbReference>
<dbReference type="InterPro" id="IPR009050">
    <property type="entry name" value="Globin-like_sf"/>
</dbReference>
<dbReference type="PANTHER" id="PTHR47366">
    <property type="entry name" value="TWO-ON-TWO HEMOGLOBIN-3"/>
    <property type="match status" value="1"/>
</dbReference>
<evidence type="ECO:0000256" key="3">
    <source>
        <dbReference type="ARBA" id="ARBA00022723"/>
    </source>
</evidence>
<evidence type="ECO:0000256" key="4">
    <source>
        <dbReference type="ARBA" id="ARBA00023004"/>
    </source>
</evidence>
<evidence type="ECO:0000256" key="1">
    <source>
        <dbReference type="ARBA" id="ARBA00022448"/>
    </source>
</evidence>
<keyword evidence="2" id="KW-0349">Heme</keyword>
<organism evidence="6 7">
    <name type="scientific">Polynucleobacter hirudinilacicola</name>
    <dbReference type="NCBI Taxonomy" id="1743166"/>
    <lineage>
        <taxon>Bacteria</taxon>
        <taxon>Pseudomonadati</taxon>
        <taxon>Pseudomonadota</taxon>
        <taxon>Betaproteobacteria</taxon>
        <taxon>Burkholderiales</taxon>
        <taxon>Burkholderiaceae</taxon>
        <taxon>Polynucleobacter</taxon>
    </lineage>
</organism>
<keyword evidence="1" id="KW-0813">Transport</keyword>
<dbReference type="EMBL" id="NAIA01000003">
    <property type="protein sequence ID" value="OWF65468.1"/>
    <property type="molecule type" value="Genomic_DNA"/>
</dbReference>
<dbReference type="RefSeq" id="WP_087909712.1">
    <property type="nucleotide sequence ID" value="NZ_NAIA01000003.1"/>
</dbReference>
<dbReference type="InterPro" id="IPR012292">
    <property type="entry name" value="Globin/Proto"/>
</dbReference>
<dbReference type="OrthoDB" id="9790913at2"/>
<evidence type="ECO:0000256" key="5">
    <source>
        <dbReference type="ARBA" id="ARBA00034496"/>
    </source>
</evidence>
<proteinExistence type="inferred from homology"/>
<gene>
    <name evidence="6" type="ORF">B6A14_06630</name>
</gene>
<dbReference type="PANTHER" id="PTHR47366:SF1">
    <property type="entry name" value="TWO-ON-TWO HEMOGLOBIN-3"/>
    <property type="match status" value="1"/>
</dbReference>
<keyword evidence="4" id="KW-0408">Iron</keyword>
<comment type="caution">
    <text evidence="6">The sequence shown here is derived from an EMBL/GenBank/DDBJ whole genome shotgun (WGS) entry which is preliminary data.</text>
</comment>
<name>A0A210RWT4_9BURK</name>
<keyword evidence="3" id="KW-0479">Metal-binding</keyword>
<evidence type="ECO:0000256" key="2">
    <source>
        <dbReference type="ARBA" id="ARBA00022617"/>
    </source>
</evidence>
<reference evidence="6 7" key="1">
    <citation type="submission" date="2017-03" db="EMBL/GenBank/DDBJ databases">
        <title>New species Polynucleobacter sp. MWH-EgelM1-30-B4.</title>
        <authorList>
            <person name="Hahn M.W."/>
        </authorList>
    </citation>
    <scope>NUCLEOTIDE SEQUENCE [LARGE SCALE GENOMIC DNA]</scope>
    <source>
        <strain evidence="6 7">MWH-EgelM1-30-B4</strain>
    </source>
</reference>
<dbReference type="InterPro" id="IPR001486">
    <property type="entry name" value="Hemoglobin_trunc"/>
</dbReference>
<accession>A0A210RWT4</accession>
<dbReference type="Pfam" id="PF01152">
    <property type="entry name" value="Bac_globin"/>
    <property type="match status" value="1"/>
</dbReference>
<sequence length="129" mass="14942">MTERQTIYEAIGGIDRVDEIVDRFYDLMALEPDFSDLRAMHPKDLSSSREKLKLFLTGWMGGPDVYSPKYGHPMLRARHLPFKIGLNERNQWLACMYQALQECGIEGNVAKQLEESLFNTADWMRNQAN</sequence>
<dbReference type="GO" id="GO:0020037">
    <property type="term" value="F:heme binding"/>
    <property type="evidence" value="ECO:0007669"/>
    <property type="project" value="InterPro"/>
</dbReference>
<dbReference type="InterPro" id="IPR044203">
    <property type="entry name" value="GlbO/GLB3-like"/>
</dbReference>
<protein>
    <submittedName>
        <fullName evidence="6">Hemoglobin-like protein</fullName>
    </submittedName>
</protein>
<comment type="similarity">
    <text evidence="5">Belongs to the truncated hemoglobin family. Group II subfamily.</text>
</comment>
<evidence type="ECO:0000313" key="7">
    <source>
        <dbReference type="Proteomes" id="UP000196880"/>
    </source>
</evidence>
<dbReference type="Proteomes" id="UP000196880">
    <property type="component" value="Unassembled WGS sequence"/>
</dbReference>
<dbReference type="CDD" id="cd14773">
    <property type="entry name" value="TrHb2_PhHbO-like_O"/>
    <property type="match status" value="1"/>
</dbReference>
<evidence type="ECO:0000313" key="6">
    <source>
        <dbReference type="EMBL" id="OWF65468.1"/>
    </source>
</evidence>
<dbReference type="GO" id="GO:0005344">
    <property type="term" value="F:oxygen carrier activity"/>
    <property type="evidence" value="ECO:0007669"/>
    <property type="project" value="InterPro"/>
</dbReference>